<evidence type="ECO:0000256" key="5">
    <source>
        <dbReference type="ARBA" id="ARBA00022963"/>
    </source>
</evidence>
<evidence type="ECO:0000256" key="4">
    <source>
        <dbReference type="ARBA" id="ARBA00022801"/>
    </source>
</evidence>
<dbReference type="Pfam" id="PF00027">
    <property type="entry name" value="cNMP_binding"/>
    <property type="match status" value="2"/>
</dbReference>
<feature type="domain" description="Cyclic nucleotide-binding" evidence="11">
    <location>
        <begin position="75"/>
        <end position="202"/>
    </location>
</feature>
<dbReference type="GeneID" id="8231468"/>
<comment type="caution">
    <text evidence="9">Lacks conserved residue(s) required for the propagation of feature annotation.</text>
</comment>
<sequence length="1127" mass="126769">MLRKVKSISGQVHQTKKRKLVMRFARRILHLKKDTSSMQLQVLEPPAEYLEEDITSKYDQGLPPDALYLLQSLRVFGHFEKPVFLMLCKHTEILTVPAGAFLFKIGDPDENVYVVQSGCLNVFITEHNGTMISLKYVKAGESVTSLLSFTDVLTGSPSVYKTVSARAMEDTTIVRLPIQAFNEVFHDYPDIFIRVVQVIMVRLQRVTFTALHQYLGLSAELVRSNTHFVNNYQTINTSQKSQRSSLGEENNEVTKIRNVPFSGPLDFKIINQKFVPFSEIFLRQNAKIFATNAGNQNAPIESEIQMTGHRRSMSGKVNSLAEDYDSLMQLAKAAFVRELNLENESILDGKIEIKDVPTGTYLMRQDSHKDVALIYLLSGALVLSQKMTDDQHEVHMFTAHPGEVIGGLAVLTGEPSFFTMKAKHFSKIAMLSKSTFYEIVYLHKTVYILLFNNESVSQSSFICSPYRKLVGEYGKGDLVGIVEMVTQTPRSTTVMAVRDSELAKLPEGLFNAIKLRFPIVVTRLINLLGHRLLGTKGHPGVGLNPGAGARPSQVNFSTVAIVPISDDVPLTAFGFELYHALCAIGLTLRLTSDLIKKTLGATIMDPNNEYRLTSWLAQQEDQHKIALYQCDASLTPWTQRCVRQADCILIIGLAEKGPDLGKMEKEVERLAVRTQKELVLLHRESTERPSNTVLWLNARTWVSSHHHIKCNKRMFSRRSQYRINELYKKVLMSEPNIHSDFSRLARWLTGTSVGLVLGGGGAGIPIDMVGGVSIGSFVGGLWAMEKTLRRDSKAREWSKKMTQWYRQILDLTYPVVSIFTGKDFNHTIYSTFGDINIEDLWIPYFNVTTDISASASRVHKHGFLWKYIRASMSISGVLPPICDPVDGHLLCDGCYVNNVPADVMRNEGARHILAIDVGAHDDQDLTNYGDSLSGFWLLYKKWNPFTKPVKVPDLSDIQSRLSYVCCVRQLEEVKNSDYCEYLRPPIDKYKTLQFALFDEIKEVGYTYGKTYFARLLKAGVLPLFKTDIVATRRPFASHPTYTFTDLAQMVCKVPRKHVTADMSSSTSETEDDDDDDDDINVGYASEPSAFILSKNSTANVPRRGQSLSENELDSETNFLTDEASDAR</sequence>
<comment type="subcellular location">
    <subcellularLocation>
        <location evidence="1">Membrane</location>
    </subcellularLocation>
</comment>
<dbReference type="InterPro" id="IPR000595">
    <property type="entry name" value="cNMP-bd_dom"/>
</dbReference>
<dbReference type="InterPro" id="IPR014710">
    <property type="entry name" value="RmlC-like_jellyroll"/>
</dbReference>
<dbReference type="Proteomes" id="UP000009046">
    <property type="component" value="Unassembled WGS sequence"/>
</dbReference>
<protein>
    <submittedName>
        <fullName evidence="13">Predicted protein</fullName>
    </submittedName>
</protein>
<dbReference type="Pfam" id="PF24179">
    <property type="entry name" value="NTE_Ploop"/>
    <property type="match status" value="1"/>
</dbReference>
<evidence type="ECO:0000259" key="12">
    <source>
        <dbReference type="PROSITE" id="PS51635"/>
    </source>
</evidence>
<reference evidence="13" key="2">
    <citation type="submission" date="2007-04" db="EMBL/GenBank/DDBJ databases">
        <title>The genome of the human body louse.</title>
        <authorList>
            <consortium name="The Human Body Louse Genome Consortium"/>
            <person name="Kirkness E."/>
            <person name="Walenz B."/>
            <person name="Hass B."/>
            <person name="Bruggner R."/>
            <person name="Strausberg R."/>
        </authorList>
    </citation>
    <scope>NUCLEOTIDE SEQUENCE</scope>
    <source>
        <strain evidence="13">USDA</strain>
    </source>
</reference>
<accession>E0VWM1</accession>
<dbReference type="PANTHER" id="PTHR14226:SF29">
    <property type="entry name" value="NEUROPATHY TARGET ESTERASE SWS"/>
    <property type="match status" value="1"/>
</dbReference>
<reference evidence="13" key="1">
    <citation type="submission" date="2007-04" db="EMBL/GenBank/DDBJ databases">
        <title>Annotation of Pediculus humanus corporis strain USDA.</title>
        <authorList>
            <person name="Kirkness E."/>
            <person name="Hannick L."/>
            <person name="Hass B."/>
            <person name="Bruggner R."/>
            <person name="Lawson D."/>
            <person name="Bidwell S."/>
            <person name="Joardar V."/>
            <person name="Caler E."/>
            <person name="Walenz B."/>
            <person name="Inman J."/>
            <person name="Schobel S."/>
            <person name="Galinsky K."/>
            <person name="Amedeo P."/>
            <person name="Strausberg R."/>
        </authorList>
    </citation>
    <scope>NUCLEOTIDE SEQUENCE</scope>
    <source>
        <strain evidence="13">USDA</strain>
    </source>
</reference>
<feature type="compositionally biased region" description="Acidic residues" evidence="10">
    <location>
        <begin position="1068"/>
        <end position="1079"/>
    </location>
</feature>
<dbReference type="PROSITE" id="PS51635">
    <property type="entry name" value="PNPLA"/>
    <property type="match status" value="1"/>
</dbReference>
<dbReference type="CTD" id="8231468"/>
<feature type="active site" description="Nucleophile" evidence="9">
    <location>
        <position position="773"/>
    </location>
</feature>
<dbReference type="EMBL" id="AAZO01005921">
    <property type="status" value="NOT_ANNOTATED_CDS"/>
    <property type="molecule type" value="Genomic_DNA"/>
</dbReference>
<evidence type="ECO:0000313" key="15">
    <source>
        <dbReference type="Proteomes" id="UP000009046"/>
    </source>
</evidence>
<dbReference type="EMBL" id="AAZO01005923">
    <property type="status" value="NOT_ANNOTATED_CDS"/>
    <property type="molecule type" value="Genomic_DNA"/>
</dbReference>
<dbReference type="RefSeq" id="XP_002430515.1">
    <property type="nucleotide sequence ID" value="XM_002430470.1"/>
</dbReference>
<keyword evidence="7 9" id="KW-0443">Lipid metabolism</keyword>
<dbReference type="Pfam" id="PF01734">
    <property type="entry name" value="Patatin"/>
    <property type="match status" value="1"/>
</dbReference>
<evidence type="ECO:0000259" key="11">
    <source>
        <dbReference type="PROSITE" id="PS50042"/>
    </source>
</evidence>
<dbReference type="AlphaFoldDB" id="E0VWM1"/>
<feature type="region of interest" description="Disordered" evidence="10">
    <location>
        <begin position="1060"/>
        <end position="1127"/>
    </location>
</feature>
<dbReference type="Gene3D" id="2.60.120.10">
    <property type="entry name" value="Jelly Rolls"/>
    <property type="match status" value="3"/>
</dbReference>
<feature type="domain" description="PNPLA" evidence="12">
    <location>
        <begin position="736"/>
        <end position="905"/>
    </location>
</feature>
<dbReference type="SUPFAM" id="SSF51206">
    <property type="entry name" value="cAMP-binding domain-like"/>
    <property type="match status" value="3"/>
</dbReference>
<feature type="domain" description="Cyclic nucleotide-binding" evidence="11">
    <location>
        <begin position="335"/>
        <end position="440"/>
    </location>
</feature>
<dbReference type="InterPro" id="IPR056556">
    <property type="entry name" value="NTE1_P-loop_dom"/>
</dbReference>
<dbReference type="FunCoup" id="E0VWM1">
    <property type="interactions" value="462"/>
</dbReference>
<evidence type="ECO:0000313" key="13">
    <source>
        <dbReference type="EMBL" id="EEB17777.1"/>
    </source>
</evidence>
<evidence type="ECO:0000256" key="6">
    <source>
        <dbReference type="ARBA" id="ARBA00022989"/>
    </source>
</evidence>
<dbReference type="GO" id="GO:0016020">
    <property type="term" value="C:membrane"/>
    <property type="evidence" value="ECO:0007669"/>
    <property type="project" value="UniProtKB-SubCell"/>
</dbReference>
<reference evidence="14" key="3">
    <citation type="submission" date="2020-05" db="UniProtKB">
        <authorList>
            <consortium name="EnsemblMetazoa"/>
        </authorList>
    </citation>
    <scope>IDENTIFICATION</scope>
    <source>
        <strain evidence="14">USDA</strain>
    </source>
</reference>
<dbReference type="PROSITE" id="PS50042">
    <property type="entry name" value="CNMP_BINDING_3"/>
    <property type="match status" value="3"/>
</dbReference>
<dbReference type="EnsemblMetazoa" id="PHUM488870-RA">
    <property type="protein sequence ID" value="PHUM488870-PA"/>
    <property type="gene ID" value="PHUM488870"/>
</dbReference>
<evidence type="ECO:0000256" key="8">
    <source>
        <dbReference type="ARBA" id="ARBA00023136"/>
    </source>
</evidence>
<keyword evidence="8" id="KW-0472">Membrane</keyword>
<dbReference type="FunFam" id="2.60.120.10:FF:000135">
    <property type="entry name" value="Neuropathy target esterase sws"/>
    <property type="match status" value="1"/>
</dbReference>
<dbReference type="HOGENOM" id="CLU_000960_1_0_1"/>
<dbReference type="VEuPathDB" id="VectorBase:PHUM488870"/>
<dbReference type="SUPFAM" id="SSF52151">
    <property type="entry name" value="FabD/lysophospholipase-like"/>
    <property type="match status" value="1"/>
</dbReference>
<evidence type="ECO:0000313" key="14">
    <source>
        <dbReference type="EnsemblMetazoa" id="PHUM488870-PA"/>
    </source>
</evidence>
<dbReference type="KEGG" id="phu:Phum_PHUM488870"/>
<dbReference type="InterPro" id="IPR050301">
    <property type="entry name" value="NTE"/>
</dbReference>
<keyword evidence="3" id="KW-0812">Transmembrane</keyword>
<dbReference type="InterPro" id="IPR018490">
    <property type="entry name" value="cNMP-bd_dom_sf"/>
</dbReference>
<feature type="short sequence motif" description="GXSXG" evidence="9">
    <location>
        <begin position="771"/>
        <end position="775"/>
    </location>
</feature>
<dbReference type="InterPro" id="IPR016035">
    <property type="entry name" value="Acyl_Trfase/lysoPLipase"/>
</dbReference>
<organism>
    <name type="scientific">Pediculus humanus subsp. corporis</name>
    <name type="common">Body louse</name>
    <dbReference type="NCBI Taxonomy" id="121224"/>
    <lineage>
        <taxon>Eukaryota</taxon>
        <taxon>Metazoa</taxon>
        <taxon>Ecdysozoa</taxon>
        <taxon>Arthropoda</taxon>
        <taxon>Hexapoda</taxon>
        <taxon>Insecta</taxon>
        <taxon>Pterygota</taxon>
        <taxon>Neoptera</taxon>
        <taxon>Paraneoptera</taxon>
        <taxon>Psocodea</taxon>
        <taxon>Troctomorpha</taxon>
        <taxon>Phthiraptera</taxon>
        <taxon>Anoplura</taxon>
        <taxon>Pediculidae</taxon>
        <taxon>Pediculus</taxon>
    </lineage>
</organism>
<feature type="domain" description="Cyclic nucleotide-binding" evidence="11">
    <location>
        <begin position="444"/>
        <end position="513"/>
    </location>
</feature>
<dbReference type="SMART" id="SM00100">
    <property type="entry name" value="cNMP"/>
    <property type="match status" value="2"/>
</dbReference>
<dbReference type="OrthoDB" id="421051at2759"/>
<evidence type="ECO:0000256" key="3">
    <source>
        <dbReference type="ARBA" id="ARBA00022692"/>
    </source>
</evidence>
<keyword evidence="5 9" id="KW-0442">Lipid degradation</keyword>
<dbReference type="Gene3D" id="3.40.1090.10">
    <property type="entry name" value="Cytosolic phospholipase A2 catalytic domain"/>
    <property type="match status" value="1"/>
</dbReference>
<dbReference type="CDD" id="cd00038">
    <property type="entry name" value="CAP_ED"/>
    <property type="match status" value="3"/>
</dbReference>
<gene>
    <name evidence="14" type="primary">8231468</name>
    <name evidence="13" type="ORF">Phum_PHUM488870</name>
</gene>
<evidence type="ECO:0000256" key="2">
    <source>
        <dbReference type="ARBA" id="ARBA00006636"/>
    </source>
</evidence>
<evidence type="ECO:0000256" key="9">
    <source>
        <dbReference type="PROSITE-ProRule" id="PRU01161"/>
    </source>
</evidence>
<evidence type="ECO:0000256" key="10">
    <source>
        <dbReference type="SAM" id="MobiDB-lite"/>
    </source>
</evidence>
<dbReference type="eggNOG" id="KOG2968">
    <property type="taxonomic scope" value="Eukaryota"/>
</dbReference>
<dbReference type="GO" id="GO:0005783">
    <property type="term" value="C:endoplasmic reticulum"/>
    <property type="evidence" value="ECO:0007669"/>
    <property type="project" value="TreeGrafter"/>
</dbReference>
<dbReference type="GO" id="GO:0004622">
    <property type="term" value="F:phosphatidylcholine lysophospholipase activity"/>
    <property type="evidence" value="ECO:0007669"/>
    <property type="project" value="TreeGrafter"/>
</dbReference>
<dbReference type="EMBL" id="DS235822">
    <property type="protein sequence ID" value="EEB17777.1"/>
    <property type="molecule type" value="Genomic_DNA"/>
</dbReference>
<keyword evidence="15" id="KW-1185">Reference proteome</keyword>
<dbReference type="GO" id="GO:0016042">
    <property type="term" value="P:lipid catabolic process"/>
    <property type="evidence" value="ECO:0007669"/>
    <property type="project" value="UniProtKB-UniRule"/>
</dbReference>
<feature type="compositionally biased region" description="Polar residues" evidence="10">
    <location>
        <begin position="1093"/>
        <end position="1119"/>
    </location>
</feature>
<keyword evidence="4 9" id="KW-0378">Hydrolase</keyword>
<dbReference type="EMBL" id="AAZO01005922">
    <property type="status" value="NOT_ANNOTATED_CDS"/>
    <property type="molecule type" value="Genomic_DNA"/>
</dbReference>
<dbReference type="OMA" id="GQQEDRH"/>
<name>E0VWM1_PEDHC</name>
<evidence type="ECO:0000256" key="1">
    <source>
        <dbReference type="ARBA" id="ARBA00004370"/>
    </source>
</evidence>
<dbReference type="STRING" id="121224.E0VWM1"/>
<proteinExistence type="inferred from homology"/>
<comment type="similarity">
    <text evidence="2">Belongs to the NTE family.</text>
</comment>
<dbReference type="InterPro" id="IPR002641">
    <property type="entry name" value="PNPLA_dom"/>
</dbReference>
<dbReference type="InParanoid" id="E0VWM1"/>
<evidence type="ECO:0000256" key="7">
    <source>
        <dbReference type="ARBA" id="ARBA00023098"/>
    </source>
</evidence>
<keyword evidence="6" id="KW-1133">Transmembrane helix</keyword>
<feature type="active site" description="Proton acceptor" evidence="9">
    <location>
        <position position="892"/>
    </location>
</feature>
<dbReference type="PANTHER" id="PTHR14226">
    <property type="entry name" value="NEUROPATHY TARGET ESTERASE/SWISS CHEESE D.MELANOGASTER"/>
    <property type="match status" value="1"/>
</dbReference>